<organism evidence="3 4">
    <name type="scientific">Mycobacterium gordonae</name>
    <dbReference type="NCBI Taxonomy" id="1778"/>
    <lineage>
        <taxon>Bacteria</taxon>
        <taxon>Bacillati</taxon>
        <taxon>Actinomycetota</taxon>
        <taxon>Actinomycetes</taxon>
        <taxon>Mycobacteriales</taxon>
        <taxon>Mycobacteriaceae</taxon>
        <taxon>Mycobacterium</taxon>
    </lineage>
</organism>
<accession>A0A1A6BH89</accession>
<evidence type="ECO:0000259" key="1">
    <source>
        <dbReference type="Pfam" id="PF02470"/>
    </source>
</evidence>
<proteinExistence type="predicted"/>
<dbReference type="AlphaFoldDB" id="A0A1A6BH89"/>
<dbReference type="InterPro" id="IPR003399">
    <property type="entry name" value="Mce/MlaD"/>
</dbReference>
<dbReference type="GO" id="GO:0005576">
    <property type="term" value="C:extracellular region"/>
    <property type="evidence" value="ECO:0007669"/>
    <property type="project" value="TreeGrafter"/>
</dbReference>
<dbReference type="NCBIfam" id="TIGR00996">
    <property type="entry name" value="Mtu_fam_mce"/>
    <property type="match status" value="1"/>
</dbReference>
<sequence>MGSGVEACPDGGSGPGSFVIQAQMPDVNNIQQNSRVQVADVTVGHVAKIERQGWHALVTMRLDGGVDLPANATAKIGTTSLLGSLHIELAPPAGEPPHGKLHDGSLIPLSHGGAYPSTEQTLAALSLVLNGGGIGHLQDITEAFSTAFQGRGQDLRSLIGQLDSFTAHVNDQTGDIIAATDSLNNLAGQFAGQQAVLDRALTTIPNALAVLNDERDNLVQAADHLGKFTALTADVVNRTKENLVKELIEVGPVLESLANAGPSLTRALSLLLTFPFPNENMDKFLRGDYVNATMVIDLTLRRLDELLFTGTRWEGNLTELELLWGRTVGQLPSPYTAGNPAIPGNPLIAPYRTDQGR</sequence>
<evidence type="ECO:0000259" key="2">
    <source>
        <dbReference type="Pfam" id="PF11887"/>
    </source>
</evidence>
<dbReference type="PANTHER" id="PTHR33371">
    <property type="entry name" value="INTERMEMBRANE PHOSPHOLIPID TRANSPORT SYSTEM BINDING PROTEIN MLAD-RELATED"/>
    <property type="match status" value="1"/>
</dbReference>
<name>A0A1A6BH89_MYCGO</name>
<reference evidence="3 4" key="1">
    <citation type="submission" date="2016-06" db="EMBL/GenBank/DDBJ databases">
        <authorList>
            <person name="Kjaerup R.B."/>
            <person name="Dalgaard T.S."/>
            <person name="Juul-Madsen H.R."/>
        </authorList>
    </citation>
    <scope>NUCLEOTIDE SEQUENCE [LARGE SCALE GENOMIC DNA]</scope>
    <source>
        <strain evidence="3 4">1245752.6</strain>
    </source>
</reference>
<feature type="domain" description="Mce/MlaD" evidence="1">
    <location>
        <begin position="20"/>
        <end position="92"/>
    </location>
</feature>
<dbReference type="EMBL" id="MAEM01000263">
    <property type="protein sequence ID" value="OBS01584.1"/>
    <property type="molecule type" value="Genomic_DNA"/>
</dbReference>
<dbReference type="PANTHER" id="PTHR33371:SF15">
    <property type="entry name" value="LIPOPROTEIN LPRN"/>
    <property type="match status" value="1"/>
</dbReference>
<comment type="caution">
    <text evidence="3">The sequence shown here is derived from an EMBL/GenBank/DDBJ whole genome shotgun (WGS) entry which is preliminary data.</text>
</comment>
<gene>
    <name evidence="3" type="ORF">A9W98_19555</name>
</gene>
<feature type="domain" description="Mammalian cell entry C-terminal" evidence="2">
    <location>
        <begin position="101"/>
        <end position="269"/>
    </location>
</feature>
<dbReference type="Pfam" id="PF02470">
    <property type="entry name" value="MlaD"/>
    <property type="match status" value="1"/>
</dbReference>
<dbReference type="InterPro" id="IPR005693">
    <property type="entry name" value="Mce"/>
</dbReference>
<dbReference type="InterPro" id="IPR024516">
    <property type="entry name" value="Mce_C"/>
</dbReference>
<evidence type="ECO:0000313" key="4">
    <source>
        <dbReference type="Proteomes" id="UP000093757"/>
    </source>
</evidence>
<dbReference type="Proteomes" id="UP000093757">
    <property type="component" value="Unassembled WGS sequence"/>
</dbReference>
<dbReference type="Pfam" id="PF11887">
    <property type="entry name" value="Mce4_CUP1"/>
    <property type="match status" value="1"/>
</dbReference>
<dbReference type="RefSeq" id="WP_065134169.1">
    <property type="nucleotide sequence ID" value="NZ_MAEM01000263.1"/>
</dbReference>
<protein>
    <submittedName>
        <fullName evidence="3">Mammalian cell entry protein</fullName>
    </submittedName>
</protein>
<dbReference type="InterPro" id="IPR052336">
    <property type="entry name" value="MlaD_Phospholipid_Transporter"/>
</dbReference>
<evidence type="ECO:0000313" key="3">
    <source>
        <dbReference type="EMBL" id="OBS01584.1"/>
    </source>
</evidence>